<accession>A0ACC3MMM8</accession>
<evidence type="ECO:0000313" key="1">
    <source>
        <dbReference type="EMBL" id="KAK3699032.1"/>
    </source>
</evidence>
<dbReference type="Proteomes" id="UP001281147">
    <property type="component" value="Unassembled WGS sequence"/>
</dbReference>
<proteinExistence type="predicted"/>
<keyword evidence="2" id="KW-1185">Reference proteome</keyword>
<organism evidence="1 2">
    <name type="scientific">Vermiconidia calcicola</name>
    <dbReference type="NCBI Taxonomy" id="1690605"/>
    <lineage>
        <taxon>Eukaryota</taxon>
        <taxon>Fungi</taxon>
        <taxon>Dikarya</taxon>
        <taxon>Ascomycota</taxon>
        <taxon>Pezizomycotina</taxon>
        <taxon>Dothideomycetes</taxon>
        <taxon>Dothideomycetidae</taxon>
        <taxon>Mycosphaerellales</taxon>
        <taxon>Extremaceae</taxon>
        <taxon>Vermiconidia</taxon>
    </lineage>
</organism>
<comment type="caution">
    <text evidence="1">The sequence shown here is derived from an EMBL/GenBank/DDBJ whole genome shotgun (WGS) entry which is preliminary data.</text>
</comment>
<gene>
    <name evidence="1" type="ORF">LTR37_016636</name>
</gene>
<reference evidence="1" key="1">
    <citation type="submission" date="2023-07" db="EMBL/GenBank/DDBJ databases">
        <title>Black Yeasts Isolated from many extreme environments.</title>
        <authorList>
            <person name="Coleine C."/>
            <person name="Stajich J.E."/>
            <person name="Selbmann L."/>
        </authorList>
    </citation>
    <scope>NUCLEOTIDE SEQUENCE</scope>
    <source>
        <strain evidence="1">CCFEE 5714</strain>
    </source>
</reference>
<protein>
    <submittedName>
        <fullName evidence="1">Uncharacterized protein</fullName>
    </submittedName>
</protein>
<sequence length="426" mass="48820">MLTYSRYGKANLARWARDRGIAVHSASGTTREPTKKDYVTALKQADADRRFRILDLPPELRVMVYRELLMFKNSFICQTRVLRASKQIHQEAADILYRDNLIEVRIRNDGVFAHGQHCGTYAPALRGNARDAKSLIWPDFLLRAYFLRVEVVSMETWHPTRLRLPRLSTLHNILHSLCCFLQGNSKLRSLELDLRWLTARFTSLGALPVLLENAKTAVYPLRLLNHLKDLRILRIPFETAELLAPTPGSIKLSSHMVSGCLYTIAKQLRSSVSAAYLLRKLPVTHPQDLDIRRFFAASIGTIKTTSSFVCNIGSGDAGLIQAFFQQMDYLRVCWDAENPLRPGDVETKKMAETLLVLDIEQRLRKRSNTSSCNWERNIDRADSFRAVEHEAVVFSLVYLQTEGLTVPYKLFGSYEPRLLRLWLREA</sequence>
<name>A0ACC3MMM8_9PEZI</name>
<dbReference type="EMBL" id="JAUTXU010000202">
    <property type="protein sequence ID" value="KAK3699032.1"/>
    <property type="molecule type" value="Genomic_DNA"/>
</dbReference>
<evidence type="ECO:0000313" key="2">
    <source>
        <dbReference type="Proteomes" id="UP001281147"/>
    </source>
</evidence>